<feature type="transmembrane region" description="Helical" evidence="5">
    <location>
        <begin position="290"/>
        <end position="308"/>
    </location>
</feature>
<sequence>MNAYWRLTWAQLLLFIRNKNMIIWSLLLPILMMVGLGTLMGTGGNQFTLDTIVVDEDGSPQSQELVRAFQETEGLAVSTAERELGLKQVRSGSAEMMIVLQKGLGAEVEKFSSSGKAHATGQIALYLDSSNPTVAEVGQSVVAQVVDARNKELVGYQPVIAMEQVDVQTRSLGTMDFMAPGILAMMIMTNNLNGVAGTIASWRERGILRRMQGTPLKSSTFIAGQITARVLLNSLQAVVILLVAFFLFDVQMNGSWLLLLAVVLLGSLTFMAIGFIIASLTKTPESAGPIAGLISFPMIFVGGIFFPVRDLPGLLQPVVQAIPIGHLTHSLRGVMNDGATLAQLSLPLSILAAWLVVAFTVAAVTFRWDVE</sequence>
<dbReference type="GO" id="GO:0016020">
    <property type="term" value="C:membrane"/>
    <property type="evidence" value="ECO:0007669"/>
    <property type="project" value="UniProtKB-SubCell"/>
</dbReference>
<dbReference type="RefSeq" id="WP_107728594.1">
    <property type="nucleotide sequence ID" value="NZ_PZZP01000004.1"/>
</dbReference>
<gene>
    <name evidence="7" type="ORF">C8J48_3635</name>
</gene>
<dbReference type="Proteomes" id="UP000241639">
    <property type="component" value="Unassembled WGS sequence"/>
</dbReference>
<feature type="transmembrane region" description="Helical" evidence="5">
    <location>
        <begin position="21"/>
        <end position="40"/>
    </location>
</feature>
<evidence type="ECO:0000259" key="6">
    <source>
        <dbReference type="PROSITE" id="PS51012"/>
    </source>
</evidence>
<dbReference type="Gene3D" id="3.40.1710.10">
    <property type="entry name" value="abc type-2 transporter like domain"/>
    <property type="match status" value="1"/>
</dbReference>
<keyword evidence="4 5" id="KW-0472">Membrane</keyword>
<keyword evidence="2 5" id="KW-0812">Transmembrane</keyword>
<evidence type="ECO:0000256" key="5">
    <source>
        <dbReference type="SAM" id="Phobius"/>
    </source>
</evidence>
<keyword evidence="8" id="KW-1185">Reference proteome</keyword>
<proteinExistence type="predicted"/>
<evidence type="ECO:0000256" key="1">
    <source>
        <dbReference type="ARBA" id="ARBA00004141"/>
    </source>
</evidence>
<dbReference type="OrthoDB" id="9788252at2"/>
<dbReference type="InterPro" id="IPR013525">
    <property type="entry name" value="ABC2_TM"/>
</dbReference>
<dbReference type="PANTHER" id="PTHR43027">
    <property type="entry name" value="DOXORUBICIN RESISTANCE ABC TRANSPORTER PERMEASE PROTEIN DRRC-RELATED"/>
    <property type="match status" value="1"/>
</dbReference>
<feature type="transmembrane region" description="Helical" evidence="5">
    <location>
        <begin position="254"/>
        <end position="278"/>
    </location>
</feature>
<feature type="transmembrane region" description="Helical" evidence="5">
    <location>
        <begin position="177"/>
        <end position="202"/>
    </location>
</feature>
<reference evidence="7 8" key="1">
    <citation type="submission" date="2018-04" db="EMBL/GenBank/DDBJ databases">
        <title>Genomic Encyclopedia of Archaeal and Bacterial Type Strains, Phase II (KMG-II): from individual species to whole genera.</title>
        <authorList>
            <person name="Goeker M."/>
        </authorList>
    </citation>
    <scope>NUCLEOTIDE SEQUENCE [LARGE SCALE GENOMIC DNA]</scope>
    <source>
        <strain evidence="7 8">DSM 45169</strain>
    </source>
</reference>
<organism evidence="7 8">
    <name type="scientific">Desmospora activa DSM 45169</name>
    <dbReference type="NCBI Taxonomy" id="1121389"/>
    <lineage>
        <taxon>Bacteria</taxon>
        <taxon>Bacillati</taxon>
        <taxon>Bacillota</taxon>
        <taxon>Bacilli</taxon>
        <taxon>Bacillales</taxon>
        <taxon>Thermoactinomycetaceae</taxon>
        <taxon>Desmospora</taxon>
    </lineage>
</organism>
<feature type="transmembrane region" description="Helical" evidence="5">
    <location>
        <begin position="344"/>
        <end position="366"/>
    </location>
</feature>
<comment type="caution">
    <text evidence="7">The sequence shown here is derived from an EMBL/GenBank/DDBJ whole genome shotgun (WGS) entry which is preliminary data.</text>
</comment>
<dbReference type="EMBL" id="PZZP01000004">
    <property type="protein sequence ID" value="PTM53311.1"/>
    <property type="molecule type" value="Genomic_DNA"/>
</dbReference>
<dbReference type="PROSITE" id="PS51012">
    <property type="entry name" value="ABC_TM2"/>
    <property type="match status" value="1"/>
</dbReference>
<feature type="domain" description="ABC transmembrane type-2" evidence="6">
    <location>
        <begin position="143"/>
        <end position="369"/>
    </location>
</feature>
<evidence type="ECO:0000256" key="4">
    <source>
        <dbReference type="ARBA" id="ARBA00023136"/>
    </source>
</evidence>
<dbReference type="GO" id="GO:0140359">
    <property type="term" value="F:ABC-type transporter activity"/>
    <property type="evidence" value="ECO:0007669"/>
    <property type="project" value="InterPro"/>
</dbReference>
<evidence type="ECO:0000256" key="2">
    <source>
        <dbReference type="ARBA" id="ARBA00022692"/>
    </source>
</evidence>
<evidence type="ECO:0000313" key="7">
    <source>
        <dbReference type="EMBL" id="PTM53311.1"/>
    </source>
</evidence>
<dbReference type="AlphaFoldDB" id="A0A2T4Z0P5"/>
<name>A0A2T4Z0P5_9BACL</name>
<accession>A0A2T4Z0P5</accession>
<evidence type="ECO:0000313" key="8">
    <source>
        <dbReference type="Proteomes" id="UP000241639"/>
    </source>
</evidence>
<dbReference type="PANTHER" id="PTHR43027:SF2">
    <property type="entry name" value="TRANSPORT PERMEASE PROTEIN"/>
    <property type="match status" value="1"/>
</dbReference>
<dbReference type="InterPro" id="IPR052902">
    <property type="entry name" value="ABC-2_transporter"/>
</dbReference>
<comment type="subcellular location">
    <subcellularLocation>
        <location evidence="1">Membrane</location>
        <topology evidence="1">Multi-pass membrane protein</topology>
    </subcellularLocation>
</comment>
<protein>
    <submittedName>
        <fullName evidence="7">ABC-2 type transport system permease protein</fullName>
    </submittedName>
</protein>
<dbReference type="InterPro" id="IPR047817">
    <property type="entry name" value="ABC2_TM_bact-type"/>
</dbReference>
<keyword evidence="3 5" id="KW-1133">Transmembrane helix</keyword>
<feature type="transmembrane region" description="Helical" evidence="5">
    <location>
        <begin position="230"/>
        <end position="248"/>
    </location>
</feature>
<evidence type="ECO:0000256" key="3">
    <source>
        <dbReference type="ARBA" id="ARBA00022989"/>
    </source>
</evidence>
<dbReference type="Pfam" id="PF12698">
    <property type="entry name" value="ABC2_membrane_3"/>
    <property type="match status" value="1"/>
</dbReference>